<dbReference type="AlphaFoldDB" id="A0A420I9R6"/>
<reference evidence="2 3" key="1">
    <citation type="journal article" date="2018" name="BMC Genomics">
        <title>Comparative genome analyses reveal sequence features reflecting distinct modes of host-adaptation between dicot and monocot powdery mildew.</title>
        <authorList>
            <person name="Wu Y."/>
            <person name="Ma X."/>
            <person name="Pan Z."/>
            <person name="Kale S.D."/>
            <person name="Song Y."/>
            <person name="King H."/>
            <person name="Zhang Q."/>
            <person name="Presley C."/>
            <person name="Deng X."/>
            <person name="Wei C.I."/>
            <person name="Xiao S."/>
        </authorList>
    </citation>
    <scope>NUCLEOTIDE SEQUENCE [LARGE SCALE GENOMIC DNA]</scope>
    <source>
        <strain evidence="2">UCSC1</strain>
    </source>
</reference>
<evidence type="ECO:0000313" key="2">
    <source>
        <dbReference type="EMBL" id="RKF71278.1"/>
    </source>
</evidence>
<dbReference type="EMBL" id="MCBR01010370">
    <property type="protein sequence ID" value="RKF71278.1"/>
    <property type="molecule type" value="Genomic_DNA"/>
</dbReference>
<feature type="compositionally biased region" description="Polar residues" evidence="1">
    <location>
        <begin position="106"/>
        <end position="124"/>
    </location>
</feature>
<evidence type="ECO:0000256" key="1">
    <source>
        <dbReference type="SAM" id="MobiDB-lite"/>
    </source>
</evidence>
<accession>A0A420I9R6</accession>
<sequence length="228" mass="26317">LCDEEIFFWEFKQDFSGWKRIHFDIASILKKDLNRKLLERGIFVPLKGYADSIALKMVISEEEPHVWMTEEIAAALKRKIKCHPKISILEIRHSSHTPLKIEKNKNQNLGQKPARSNTKQLSEPPNNPLLLQESLNTPFQSIGPQSSQYDDQNMVLRPPMGSFWTLLPIPIQTKPIDPDIIVKFDKCFDNKKRYTGESYDILEDKTRIFLALAENMNISPGQLNAVFP</sequence>
<name>A0A420I9R6_9PEZI</name>
<evidence type="ECO:0000313" key="3">
    <source>
        <dbReference type="Proteomes" id="UP000285405"/>
    </source>
</evidence>
<proteinExistence type="predicted"/>
<dbReference type="OrthoDB" id="4948765at2759"/>
<protein>
    <submittedName>
        <fullName evidence="2">Uncharacterized protein</fullName>
    </submittedName>
</protein>
<dbReference type="Proteomes" id="UP000285405">
    <property type="component" value="Unassembled WGS sequence"/>
</dbReference>
<feature type="non-terminal residue" evidence="2">
    <location>
        <position position="1"/>
    </location>
</feature>
<organism evidence="2 3">
    <name type="scientific">Golovinomyces cichoracearum</name>
    <dbReference type="NCBI Taxonomy" id="62708"/>
    <lineage>
        <taxon>Eukaryota</taxon>
        <taxon>Fungi</taxon>
        <taxon>Dikarya</taxon>
        <taxon>Ascomycota</taxon>
        <taxon>Pezizomycotina</taxon>
        <taxon>Leotiomycetes</taxon>
        <taxon>Erysiphales</taxon>
        <taxon>Erysiphaceae</taxon>
        <taxon>Golovinomyces</taxon>
    </lineage>
</organism>
<feature type="region of interest" description="Disordered" evidence="1">
    <location>
        <begin position="100"/>
        <end position="132"/>
    </location>
</feature>
<comment type="caution">
    <text evidence="2">The sequence shown here is derived from an EMBL/GenBank/DDBJ whole genome shotgun (WGS) entry which is preliminary data.</text>
</comment>
<gene>
    <name evidence="2" type="ORF">GcC1_103033</name>
</gene>